<comment type="caution">
    <text evidence="2">The sequence shown here is derived from an EMBL/GenBank/DDBJ whole genome shotgun (WGS) entry which is preliminary data.</text>
</comment>
<evidence type="ECO:0000259" key="1">
    <source>
        <dbReference type="Pfam" id="PF13976"/>
    </source>
</evidence>
<dbReference type="EMBL" id="QGNW01000261">
    <property type="protein sequence ID" value="RVW80759.1"/>
    <property type="molecule type" value="Genomic_DNA"/>
</dbReference>
<dbReference type="Gene3D" id="3.30.420.10">
    <property type="entry name" value="Ribonuclease H-like superfamily/Ribonuclease H"/>
    <property type="match status" value="1"/>
</dbReference>
<evidence type="ECO:0000313" key="3">
    <source>
        <dbReference type="Proteomes" id="UP000288805"/>
    </source>
</evidence>
<dbReference type="InterPro" id="IPR039537">
    <property type="entry name" value="Retrotran_Ty1/copia-like"/>
</dbReference>
<dbReference type="AlphaFoldDB" id="A0A438H8N4"/>
<dbReference type="SUPFAM" id="SSF53098">
    <property type="entry name" value="Ribonuclease H-like"/>
    <property type="match status" value="1"/>
</dbReference>
<sequence>MNECLTKMKMFVDYLGTVGYLIIDEDLMLHVLADLGSEYDLAVVNLTFRIVLAIWQEAQVLLLNQESCIDQMNDITTLDLSNASANYVFNKKLGSNNGQNTIERGRVGHIALRCYCCFDHHFHAPQNNQASTLIATPELVSDQSWYDDSGATNHVIAELGNLLMKSNYHGEDKLVVDNVSPDVLHRRLGHPCSSVMSHVQESCNPNASINGKLNFCDACQFGKIHALAYKSSSSQNSSHLELIHTDIWGSTLIVSDSGYKYYIHFIDDFSRYTWVHPLQTRAECHKMLQMTLPMGLYRG</sequence>
<dbReference type="GO" id="GO:0003676">
    <property type="term" value="F:nucleic acid binding"/>
    <property type="evidence" value="ECO:0007669"/>
    <property type="project" value="InterPro"/>
</dbReference>
<name>A0A438H8N4_VITVI</name>
<accession>A0A438H8N4</accession>
<dbReference type="PANTHER" id="PTHR42648:SF26">
    <property type="entry name" value="INTEGRASE CATALYTIC DOMAIN-CONTAINING PROTEIN"/>
    <property type="match status" value="1"/>
</dbReference>
<gene>
    <name evidence="2" type="primary">POLX_2263</name>
    <name evidence="2" type="ORF">CK203_050677</name>
</gene>
<dbReference type="Pfam" id="PF13976">
    <property type="entry name" value="gag_pre-integrs"/>
    <property type="match status" value="1"/>
</dbReference>
<protein>
    <submittedName>
        <fullName evidence="2">Retrovirus-related Pol polyprotein from transposon TNT 1-94</fullName>
    </submittedName>
</protein>
<reference evidence="2 3" key="1">
    <citation type="journal article" date="2018" name="PLoS Genet.">
        <title>Population sequencing reveals clonal diversity and ancestral inbreeding in the grapevine cultivar Chardonnay.</title>
        <authorList>
            <person name="Roach M.J."/>
            <person name="Johnson D.L."/>
            <person name="Bohlmann J."/>
            <person name="van Vuuren H.J."/>
            <person name="Jones S.J."/>
            <person name="Pretorius I.S."/>
            <person name="Schmidt S.A."/>
            <person name="Borneman A.R."/>
        </authorList>
    </citation>
    <scope>NUCLEOTIDE SEQUENCE [LARGE SCALE GENOMIC DNA]</scope>
    <source>
        <strain evidence="3">cv. Chardonnay</strain>
        <tissue evidence="2">Leaf</tissue>
    </source>
</reference>
<dbReference type="InterPro" id="IPR036397">
    <property type="entry name" value="RNaseH_sf"/>
</dbReference>
<dbReference type="InterPro" id="IPR012337">
    <property type="entry name" value="RNaseH-like_sf"/>
</dbReference>
<dbReference type="Proteomes" id="UP000288805">
    <property type="component" value="Unassembled WGS sequence"/>
</dbReference>
<proteinExistence type="predicted"/>
<evidence type="ECO:0000313" key="2">
    <source>
        <dbReference type="EMBL" id="RVW80759.1"/>
    </source>
</evidence>
<dbReference type="PANTHER" id="PTHR42648">
    <property type="entry name" value="TRANSPOSASE, PUTATIVE-RELATED"/>
    <property type="match status" value="1"/>
</dbReference>
<dbReference type="InterPro" id="IPR025724">
    <property type="entry name" value="GAG-pre-integrase_dom"/>
</dbReference>
<organism evidence="2 3">
    <name type="scientific">Vitis vinifera</name>
    <name type="common">Grape</name>
    <dbReference type="NCBI Taxonomy" id="29760"/>
    <lineage>
        <taxon>Eukaryota</taxon>
        <taxon>Viridiplantae</taxon>
        <taxon>Streptophyta</taxon>
        <taxon>Embryophyta</taxon>
        <taxon>Tracheophyta</taxon>
        <taxon>Spermatophyta</taxon>
        <taxon>Magnoliopsida</taxon>
        <taxon>eudicotyledons</taxon>
        <taxon>Gunneridae</taxon>
        <taxon>Pentapetalae</taxon>
        <taxon>rosids</taxon>
        <taxon>Vitales</taxon>
        <taxon>Vitaceae</taxon>
        <taxon>Viteae</taxon>
        <taxon>Vitis</taxon>
    </lineage>
</organism>
<feature type="domain" description="GAG-pre-integrase" evidence="1">
    <location>
        <begin position="179"/>
        <end position="223"/>
    </location>
</feature>